<dbReference type="EMBL" id="WNWS01000229">
    <property type="protein sequence ID" value="KAE9973961.1"/>
    <property type="molecule type" value="Genomic_DNA"/>
</dbReference>
<dbReference type="Proteomes" id="UP000433883">
    <property type="component" value="Unassembled WGS sequence"/>
</dbReference>
<evidence type="ECO:0000313" key="4">
    <source>
        <dbReference type="Proteomes" id="UP000447873"/>
    </source>
</evidence>
<protein>
    <submittedName>
        <fullName evidence="2">Uncharacterized protein</fullName>
    </submittedName>
</protein>
<sequence length="457" mass="52028">MATMQDAPTKYVQYVPLVHVLRRPLVRNGQGKLAFLAHEGGFPWIMTSMLPADLGPTENPDDFLPEAIDESGLNELTLAVYKARSSASPYKRNRLVHDKIMPRLVVAEGKEFKANTLNNRDQSLRKQLGVFTEGFHVTKLVNGVKQVPAQVAESAKKHSPFQWLHRTWGIIDLKHFTYRCGDTIYQLRAPQDLPPKIVELFKELNLMVPKVRDYLEARHDVWKIFFPQHYLDTEQLRKTNPSAFPPLPGYVLDEGDFAQHAPAQEQHGEEEQGQLYIDADDDEEEGEWHIHDGTLNGDVVIPEEPMFGNAASNTTAMEPWWEAHLANLDHLHSCPIADASCHFCKNIYEDVDFEGNLNHTLGECSGMECEYCKQEQEVSEFVNSVLKQHALETDRTKFDHVYSCPVTDGTCDVCKKVYEDIDLDGNLYHTLDTCPGTDCEYCNQDREIARSLNEIVE</sequence>
<reference evidence="2 4" key="1">
    <citation type="submission" date="2018-12" db="EMBL/GenBank/DDBJ databases">
        <title>Venturia inaequalis Genome Resource.</title>
        <authorList>
            <person name="Lichtner F.J."/>
        </authorList>
    </citation>
    <scope>NUCLEOTIDE SEQUENCE [LARGE SCALE GENOMIC DNA]</scope>
    <source>
        <strain evidence="2 4">120213</strain>
        <strain evidence="1">Bline_iso_100314</strain>
        <strain evidence="3 5">DMI_063113</strain>
    </source>
</reference>
<accession>A0A8H3YYW8</accession>
<keyword evidence="5" id="KW-1185">Reference proteome</keyword>
<organism evidence="2 4">
    <name type="scientific">Venturia inaequalis</name>
    <name type="common">Apple scab fungus</name>
    <dbReference type="NCBI Taxonomy" id="5025"/>
    <lineage>
        <taxon>Eukaryota</taxon>
        <taxon>Fungi</taxon>
        <taxon>Dikarya</taxon>
        <taxon>Ascomycota</taxon>
        <taxon>Pezizomycotina</taxon>
        <taxon>Dothideomycetes</taxon>
        <taxon>Pleosporomycetidae</taxon>
        <taxon>Venturiales</taxon>
        <taxon>Venturiaceae</taxon>
        <taxon>Venturia</taxon>
    </lineage>
</organism>
<evidence type="ECO:0000313" key="5">
    <source>
        <dbReference type="Proteomes" id="UP000490939"/>
    </source>
</evidence>
<dbReference type="AlphaFoldDB" id="A0A8H3YYW8"/>
<dbReference type="Proteomes" id="UP000490939">
    <property type="component" value="Unassembled WGS sequence"/>
</dbReference>
<evidence type="ECO:0000313" key="2">
    <source>
        <dbReference type="EMBL" id="KAE9973961.1"/>
    </source>
</evidence>
<evidence type="ECO:0000313" key="1">
    <source>
        <dbReference type="EMBL" id="KAE9972008.1"/>
    </source>
</evidence>
<proteinExistence type="predicted"/>
<gene>
    <name evidence="1" type="ORF">BLS_004207</name>
    <name evidence="3" type="ORF">EG327_002696</name>
    <name evidence="2" type="ORF">EG328_004084</name>
</gene>
<comment type="caution">
    <text evidence="2">The sequence shown here is derived from an EMBL/GenBank/DDBJ whole genome shotgun (WGS) entry which is preliminary data.</text>
</comment>
<evidence type="ECO:0000313" key="3">
    <source>
        <dbReference type="EMBL" id="KAE9989427.1"/>
    </source>
</evidence>
<dbReference type="EMBL" id="WNWQ01000276">
    <property type="protein sequence ID" value="KAE9972008.1"/>
    <property type="molecule type" value="Genomic_DNA"/>
</dbReference>
<dbReference type="OrthoDB" id="10405392at2759"/>
<dbReference type="EMBL" id="WNWR01000187">
    <property type="protein sequence ID" value="KAE9989427.1"/>
    <property type="molecule type" value="Genomic_DNA"/>
</dbReference>
<name>A0A8H3YYW8_VENIN</name>
<dbReference type="Proteomes" id="UP000447873">
    <property type="component" value="Unassembled WGS sequence"/>
</dbReference>